<evidence type="ECO:0000256" key="4">
    <source>
        <dbReference type="ARBA" id="ARBA00022741"/>
    </source>
</evidence>
<dbReference type="HAMAP" id="MF_00151">
    <property type="entry name" value="PPAT_bact"/>
    <property type="match status" value="1"/>
</dbReference>
<comment type="catalytic activity">
    <reaction evidence="8 9">
        <text>(R)-4'-phosphopantetheine + ATP + H(+) = 3'-dephospho-CoA + diphosphate</text>
        <dbReference type="Rhea" id="RHEA:19801"/>
        <dbReference type="ChEBI" id="CHEBI:15378"/>
        <dbReference type="ChEBI" id="CHEBI:30616"/>
        <dbReference type="ChEBI" id="CHEBI:33019"/>
        <dbReference type="ChEBI" id="CHEBI:57328"/>
        <dbReference type="ChEBI" id="CHEBI:61723"/>
        <dbReference type="EC" id="2.7.7.3"/>
    </reaction>
</comment>
<feature type="binding site" evidence="9">
    <location>
        <begin position="181"/>
        <end position="183"/>
    </location>
    <ligand>
        <name>ATP</name>
        <dbReference type="ChEBI" id="CHEBI:30616"/>
    </ligand>
</feature>
<evidence type="ECO:0000256" key="7">
    <source>
        <dbReference type="ARBA" id="ARBA00022993"/>
    </source>
</evidence>
<dbReference type="PRINTS" id="PR01020">
    <property type="entry name" value="LPSBIOSNTHSS"/>
</dbReference>
<comment type="subcellular location">
    <subcellularLocation>
        <location evidence="9">Cytoplasm</location>
    </subcellularLocation>
</comment>
<dbReference type="PANTHER" id="PTHR21342:SF1">
    <property type="entry name" value="PHOSPHOPANTETHEINE ADENYLYLTRANSFERASE"/>
    <property type="match status" value="1"/>
</dbReference>
<protein>
    <recommendedName>
        <fullName evidence="9">Phosphopantetheine adenylyltransferase</fullName>
        <ecNumber evidence="9">2.7.7.3</ecNumber>
    </recommendedName>
    <alternativeName>
        <fullName evidence="9">Dephospho-CoA pyrophosphorylase</fullName>
    </alternativeName>
    <alternativeName>
        <fullName evidence="9">Pantetheine-phosphate adenylyltransferase</fullName>
        <shortName evidence="9">PPAT</shortName>
    </alternativeName>
</protein>
<feature type="binding site" evidence="9">
    <location>
        <position position="133"/>
    </location>
    <ligand>
        <name>substrate</name>
    </ligand>
</feature>
<feature type="binding site" evidence="9">
    <location>
        <begin position="215"/>
        <end position="221"/>
    </location>
    <ligand>
        <name>ATP</name>
        <dbReference type="ChEBI" id="CHEBI:30616"/>
    </ligand>
</feature>
<dbReference type="SUPFAM" id="SSF52374">
    <property type="entry name" value="Nucleotidylyl transferase"/>
    <property type="match status" value="1"/>
</dbReference>
<feature type="binding site" evidence="9">
    <location>
        <position position="109"/>
    </location>
    <ligand>
        <name>ATP</name>
        <dbReference type="ChEBI" id="CHEBI:30616"/>
    </ligand>
</feature>
<dbReference type="EC" id="2.7.7.3" evidence="9"/>
<evidence type="ECO:0000256" key="1">
    <source>
        <dbReference type="ARBA" id="ARBA00022490"/>
    </source>
</evidence>
<keyword evidence="2 9" id="KW-0808">Transferase</keyword>
<evidence type="ECO:0000313" key="13">
    <source>
        <dbReference type="Proteomes" id="UP000653644"/>
    </source>
</evidence>
<organism evidence="12 13">
    <name type="scientific">Streptomyces canarius</name>
    <dbReference type="NCBI Taxonomy" id="285453"/>
    <lineage>
        <taxon>Bacteria</taxon>
        <taxon>Bacillati</taxon>
        <taxon>Actinomycetota</taxon>
        <taxon>Actinomycetes</taxon>
        <taxon>Kitasatosporales</taxon>
        <taxon>Streptomycetaceae</taxon>
        <taxon>Streptomyces</taxon>
    </lineage>
</organism>
<feature type="binding site" evidence="9">
    <location>
        <position position="191"/>
    </location>
    <ligand>
        <name>ATP</name>
        <dbReference type="ChEBI" id="CHEBI:30616"/>
    </ligand>
</feature>
<dbReference type="EMBL" id="BMVN01000089">
    <property type="protein sequence ID" value="GHA73282.1"/>
    <property type="molecule type" value="Genomic_DNA"/>
</dbReference>
<sequence length="231" mass="25337">MRDQPAQARPGGRRFGELTVRFEATALMAATGEWSRPARTVRSTWQAEPDRGEGGLEEVRSDPSATSTRSIRRSGSPVPSDPTEGSRLLLSPIMRALFPGSFDPVTQGHQDVLRRAALLFDEVVVCVMSNSNKTGRFPIAERLDRLRTVATDLSNVTVDSHTGGLLVDYCRRAGIDVVIRGVRGVRDLDHEMPMARMNHELAGVETFFIAADPALTHISSTLVTEMRASRP</sequence>
<feature type="binding site" evidence="9">
    <location>
        <position position="180"/>
    </location>
    <ligand>
        <name>substrate</name>
    </ligand>
</feature>
<feature type="site" description="Transition state stabilizer" evidence="9">
    <location>
        <position position="109"/>
    </location>
</feature>
<dbReference type="Gene3D" id="3.40.50.620">
    <property type="entry name" value="HUPs"/>
    <property type="match status" value="1"/>
</dbReference>
<feature type="region of interest" description="Disordered" evidence="10">
    <location>
        <begin position="32"/>
        <end position="86"/>
    </location>
</feature>
<keyword evidence="1 9" id="KW-0963">Cytoplasm</keyword>
<comment type="pathway">
    <text evidence="9">Cofactor biosynthesis; coenzyme A biosynthesis; CoA from (R)-pantothenate: step 4/5.</text>
</comment>
<feature type="binding site" evidence="9">
    <location>
        <begin position="101"/>
        <end position="102"/>
    </location>
    <ligand>
        <name>ATP</name>
        <dbReference type="ChEBI" id="CHEBI:30616"/>
    </ligand>
</feature>
<name>A0ABQ3DBB3_9ACTN</name>
<comment type="cofactor">
    <cofactor evidence="9">
        <name>Mg(2+)</name>
        <dbReference type="ChEBI" id="CHEBI:18420"/>
    </cofactor>
</comment>
<keyword evidence="4 9" id="KW-0547">Nucleotide-binding</keyword>
<evidence type="ECO:0000256" key="9">
    <source>
        <dbReference type="HAMAP-Rule" id="MF_00151"/>
    </source>
</evidence>
<dbReference type="InterPro" id="IPR004821">
    <property type="entry name" value="Cyt_trans-like"/>
</dbReference>
<evidence type="ECO:0000256" key="3">
    <source>
        <dbReference type="ARBA" id="ARBA00022695"/>
    </source>
</evidence>
<comment type="caution">
    <text evidence="12">The sequence shown here is derived from an EMBL/GenBank/DDBJ whole genome shotgun (WGS) entry which is preliminary data.</text>
</comment>
<evidence type="ECO:0000256" key="6">
    <source>
        <dbReference type="ARBA" id="ARBA00022842"/>
    </source>
</evidence>
<feature type="compositionally biased region" description="Basic and acidic residues" evidence="10">
    <location>
        <begin position="48"/>
        <end position="61"/>
    </location>
</feature>
<keyword evidence="13" id="KW-1185">Reference proteome</keyword>
<dbReference type="NCBIfam" id="TIGR01510">
    <property type="entry name" value="coaD_prev_kdtB"/>
    <property type="match status" value="1"/>
</dbReference>
<dbReference type="Proteomes" id="UP000653644">
    <property type="component" value="Unassembled WGS sequence"/>
</dbReference>
<feature type="binding site" evidence="9">
    <location>
        <position position="166"/>
    </location>
    <ligand>
        <name>substrate</name>
    </ligand>
</feature>
<evidence type="ECO:0000256" key="8">
    <source>
        <dbReference type="ARBA" id="ARBA00029346"/>
    </source>
</evidence>
<dbReference type="Pfam" id="PF01467">
    <property type="entry name" value="CTP_transf_like"/>
    <property type="match status" value="1"/>
</dbReference>
<accession>A0ABQ3DBB3</accession>
<feature type="domain" description="Cytidyltransferase-like" evidence="11">
    <location>
        <begin position="97"/>
        <end position="224"/>
    </location>
</feature>
<keyword evidence="6 9" id="KW-0460">Magnesium</keyword>
<dbReference type="PANTHER" id="PTHR21342">
    <property type="entry name" value="PHOSPHOPANTETHEINE ADENYLYLTRANSFERASE"/>
    <property type="match status" value="1"/>
</dbReference>
<proteinExistence type="inferred from homology"/>
<comment type="subunit">
    <text evidence="9">Homohexamer.</text>
</comment>
<gene>
    <name evidence="9" type="primary">coaD</name>
    <name evidence="12" type="ORF">GCM10010345_90050</name>
</gene>
<reference evidence="13" key="1">
    <citation type="journal article" date="2019" name="Int. J. Syst. Evol. Microbiol.">
        <title>The Global Catalogue of Microorganisms (GCM) 10K type strain sequencing project: providing services to taxonomists for standard genome sequencing and annotation.</title>
        <authorList>
            <consortium name="The Broad Institute Genomics Platform"/>
            <consortium name="The Broad Institute Genome Sequencing Center for Infectious Disease"/>
            <person name="Wu L."/>
            <person name="Ma J."/>
        </authorList>
    </citation>
    <scope>NUCLEOTIDE SEQUENCE [LARGE SCALE GENOMIC DNA]</scope>
    <source>
        <strain evidence="13">JCM 4733</strain>
    </source>
</reference>
<keyword evidence="5 9" id="KW-0067">ATP-binding</keyword>
<evidence type="ECO:0000259" key="11">
    <source>
        <dbReference type="Pfam" id="PF01467"/>
    </source>
</evidence>
<evidence type="ECO:0000256" key="10">
    <source>
        <dbReference type="SAM" id="MobiDB-lite"/>
    </source>
</evidence>
<evidence type="ECO:0000256" key="5">
    <source>
        <dbReference type="ARBA" id="ARBA00022840"/>
    </source>
</evidence>
<dbReference type="InterPro" id="IPR001980">
    <property type="entry name" value="PPAT"/>
</dbReference>
<dbReference type="NCBIfam" id="TIGR00125">
    <property type="entry name" value="cyt_tran_rel"/>
    <property type="match status" value="1"/>
</dbReference>
<keyword evidence="7 9" id="KW-0173">Coenzyme A biosynthesis</keyword>
<evidence type="ECO:0000313" key="12">
    <source>
        <dbReference type="EMBL" id="GHA73282.1"/>
    </source>
</evidence>
<dbReference type="InterPro" id="IPR014729">
    <property type="entry name" value="Rossmann-like_a/b/a_fold"/>
</dbReference>
<keyword evidence="3 9" id="KW-0548">Nucleotidyltransferase</keyword>
<feature type="binding site" evidence="9">
    <location>
        <position position="101"/>
    </location>
    <ligand>
        <name>substrate</name>
    </ligand>
</feature>
<comment type="function">
    <text evidence="9">Reversibly transfers an adenylyl group from ATP to 4'-phosphopantetheine, yielding dephospho-CoA (dPCoA) and pyrophosphate.</text>
</comment>
<evidence type="ECO:0000256" key="2">
    <source>
        <dbReference type="ARBA" id="ARBA00022679"/>
    </source>
</evidence>
<comment type="similarity">
    <text evidence="9">Belongs to the bacterial CoaD family.</text>
</comment>